<dbReference type="SMART" id="SM00342">
    <property type="entry name" value="HTH_ARAC"/>
    <property type="match status" value="1"/>
</dbReference>
<accession>A0ABN2FY45</accession>
<sequence length="284" mass="30904">MLITRDPGLRSGSNYVLEPDRFPAITHCGEGEVSDRHLIAMHTHASTEIMLATSGAYTWTVESQEVRQRAGEVIVTLAGEVHGTSDRGHPACRLLWVGVNLDECGGDGQRMGELVSARNPRTSITCTAAEPLIRGIVLQVISDRAGARDIVRGYVETLVRVICQQLDTPSYGSERSPLVLAAIHMLRNNLSRRVSIREIALACGVGDSTLARRFVEEVGQSPAAFHRLLRLDAARERLAARDASVTDIALACGFNSAQHLSTALKRETGLTPSEWRRNANAHVP</sequence>
<name>A0ABN2FY45_9MICO</name>
<evidence type="ECO:0000259" key="4">
    <source>
        <dbReference type="PROSITE" id="PS01124"/>
    </source>
</evidence>
<dbReference type="EMBL" id="BAAAPK010000001">
    <property type="protein sequence ID" value="GAA1661502.1"/>
    <property type="molecule type" value="Genomic_DNA"/>
</dbReference>
<dbReference type="Proteomes" id="UP001500596">
    <property type="component" value="Unassembled WGS sequence"/>
</dbReference>
<dbReference type="InterPro" id="IPR050204">
    <property type="entry name" value="AraC_XylS_family_regulators"/>
</dbReference>
<dbReference type="Gene3D" id="2.60.120.10">
    <property type="entry name" value="Jelly Rolls"/>
    <property type="match status" value="1"/>
</dbReference>
<dbReference type="PANTHER" id="PTHR46796:SF15">
    <property type="entry name" value="BLL1074 PROTEIN"/>
    <property type="match status" value="1"/>
</dbReference>
<keyword evidence="2" id="KW-0238">DNA-binding</keyword>
<dbReference type="InterPro" id="IPR009057">
    <property type="entry name" value="Homeodomain-like_sf"/>
</dbReference>
<dbReference type="PROSITE" id="PS01124">
    <property type="entry name" value="HTH_ARAC_FAMILY_2"/>
    <property type="match status" value="1"/>
</dbReference>
<keyword evidence="6" id="KW-1185">Reference proteome</keyword>
<dbReference type="InterPro" id="IPR037923">
    <property type="entry name" value="HTH-like"/>
</dbReference>
<dbReference type="Pfam" id="PF07883">
    <property type="entry name" value="Cupin_2"/>
    <property type="match status" value="1"/>
</dbReference>
<evidence type="ECO:0000313" key="6">
    <source>
        <dbReference type="Proteomes" id="UP001500596"/>
    </source>
</evidence>
<keyword evidence="1" id="KW-0805">Transcription regulation</keyword>
<comment type="caution">
    <text evidence="5">The sequence shown here is derived from an EMBL/GenBank/DDBJ whole genome shotgun (WGS) entry which is preliminary data.</text>
</comment>
<dbReference type="SUPFAM" id="SSF46689">
    <property type="entry name" value="Homeodomain-like"/>
    <property type="match status" value="2"/>
</dbReference>
<dbReference type="InterPro" id="IPR014710">
    <property type="entry name" value="RmlC-like_jellyroll"/>
</dbReference>
<protein>
    <recommendedName>
        <fullName evidence="4">HTH araC/xylS-type domain-containing protein</fullName>
    </recommendedName>
</protein>
<keyword evidence="3" id="KW-0804">Transcription</keyword>
<dbReference type="InterPro" id="IPR018060">
    <property type="entry name" value="HTH_AraC"/>
</dbReference>
<feature type="domain" description="HTH araC/xylS-type" evidence="4">
    <location>
        <begin position="180"/>
        <end position="278"/>
    </location>
</feature>
<dbReference type="PANTHER" id="PTHR46796">
    <property type="entry name" value="HTH-TYPE TRANSCRIPTIONAL ACTIVATOR RHAS-RELATED"/>
    <property type="match status" value="1"/>
</dbReference>
<dbReference type="Gene3D" id="1.10.10.60">
    <property type="entry name" value="Homeodomain-like"/>
    <property type="match status" value="1"/>
</dbReference>
<proteinExistence type="predicted"/>
<evidence type="ECO:0000256" key="1">
    <source>
        <dbReference type="ARBA" id="ARBA00023015"/>
    </source>
</evidence>
<dbReference type="SUPFAM" id="SSF51215">
    <property type="entry name" value="Regulatory protein AraC"/>
    <property type="match status" value="1"/>
</dbReference>
<organism evidence="5 6">
    <name type="scientific">Microbacterium lacus</name>
    <dbReference type="NCBI Taxonomy" id="415217"/>
    <lineage>
        <taxon>Bacteria</taxon>
        <taxon>Bacillati</taxon>
        <taxon>Actinomycetota</taxon>
        <taxon>Actinomycetes</taxon>
        <taxon>Micrococcales</taxon>
        <taxon>Microbacteriaceae</taxon>
        <taxon>Microbacterium</taxon>
    </lineage>
</organism>
<gene>
    <name evidence="5" type="ORF">GCM10009807_01470</name>
</gene>
<evidence type="ECO:0000256" key="3">
    <source>
        <dbReference type="ARBA" id="ARBA00023163"/>
    </source>
</evidence>
<evidence type="ECO:0000256" key="2">
    <source>
        <dbReference type="ARBA" id="ARBA00023125"/>
    </source>
</evidence>
<dbReference type="Pfam" id="PF12833">
    <property type="entry name" value="HTH_18"/>
    <property type="match status" value="1"/>
</dbReference>
<dbReference type="InterPro" id="IPR013096">
    <property type="entry name" value="Cupin_2"/>
</dbReference>
<reference evidence="5 6" key="1">
    <citation type="journal article" date="2019" name="Int. J. Syst. Evol. Microbiol.">
        <title>The Global Catalogue of Microorganisms (GCM) 10K type strain sequencing project: providing services to taxonomists for standard genome sequencing and annotation.</title>
        <authorList>
            <consortium name="The Broad Institute Genomics Platform"/>
            <consortium name="The Broad Institute Genome Sequencing Center for Infectious Disease"/>
            <person name="Wu L."/>
            <person name="Ma J."/>
        </authorList>
    </citation>
    <scope>NUCLEOTIDE SEQUENCE [LARGE SCALE GENOMIC DNA]</scope>
    <source>
        <strain evidence="5 6">JCM 15575</strain>
    </source>
</reference>
<evidence type="ECO:0000313" key="5">
    <source>
        <dbReference type="EMBL" id="GAA1661502.1"/>
    </source>
</evidence>